<accession>A0A397UQL0</accession>
<gene>
    <name evidence="1" type="ORF">C2G38_2044080</name>
</gene>
<sequence length="163" mass="18084">MSEEVADIIPKGTADITFEKAVGVASKRAENTILEKVADTKKAENAILEEIAATKGAENAILEEVADKTTKNIAFRNLKGSLYPCVGLRSQDGFIEVNFGSKKFKFAVTISNDTRDELLKNKLIEAFNICINSMNTYILEDLENLLKIKQDTLLYTSKLCFLI</sequence>
<protein>
    <submittedName>
        <fullName evidence="1">Uncharacterized protein</fullName>
    </submittedName>
</protein>
<name>A0A397UQL0_9GLOM</name>
<keyword evidence="2" id="KW-1185">Reference proteome</keyword>
<comment type="caution">
    <text evidence="1">The sequence shown here is derived from an EMBL/GenBank/DDBJ whole genome shotgun (WGS) entry which is preliminary data.</text>
</comment>
<evidence type="ECO:0000313" key="1">
    <source>
        <dbReference type="EMBL" id="RIB09713.1"/>
    </source>
</evidence>
<dbReference type="Gene3D" id="2.60.120.920">
    <property type="match status" value="1"/>
</dbReference>
<dbReference type="EMBL" id="QKWP01001335">
    <property type="protein sequence ID" value="RIB09713.1"/>
    <property type="molecule type" value="Genomic_DNA"/>
</dbReference>
<evidence type="ECO:0000313" key="2">
    <source>
        <dbReference type="Proteomes" id="UP000266673"/>
    </source>
</evidence>
<dbReference type="Proteomes" id="UP000266673">
    <property type="component" value="Unassembled WGS sequence"/>
</dbReference>
<reference evidence="1 2" key="1">
    <citation type="submission" date="2018-06" db="EMBL/GenBank/DDBJ databases">
        <title>Comparative genomics reveals the genomic features of Rhizophagus irregularis, R. cerebriforme, R. diaphanum and Gigaspora rosea, and their symbiotic lifestyle signature.</title>
        <authorList>
            <person name="Morin E."/>
            <person name="San Clemente H."/>
            <person name="Chen E.C.H."/>
            <person name="De La Providencia I."/>
            <person name="Hainaut M."/>
            <person name="Kuo A."/>
            <person name="Kohler A."/>
            <person name="Murat C."/>
            <person name="Tang N."/>
            <person name="Roy S."/>
            <person name="Loubradou J."/>
            <person name="Henrissat B."/>
            <person name="Grigoriev I.V."/>
            <person name="Corradi N."/>
            <person name="Roux C."/>
            <person name="Martin F.M."/>
        </authorList>
    </citation>
    <scope>NUCLEOTIDE SEQUENCE [LARGE SCALE GENOMIC DNA]</scope>
    <source>
        <strain evidence="1 2">DAOM 194757</strain>
    </source>
</reference>
<organism evidence="1 2">
    <name type="scientific">Gigaspora rosea</name>
    <dbReference type="NCBI Taxonomy" id="44941"/>
    <lineage>
        <taxon>Eukaryota</taxon>
        <taxon>Fungi</taxon>
        <taxon>Fungi incertae sedis</taxon>
        <taxon>Mucoromycota</taxon>
        <taxon>Glomeromycotina</taxon>
        <taxon>Glomeromycetes</taxon>
        <taxon>Diversisporales</taxon>
        <taxon>Gigasporaceae</taxon>
        <taxon>Gigaspora</taxon>
    </lineage>
</organism>
<dbReference type="InterPro" id="IPR043136">
    <property type="entry name" value="B30.2/SPRY_sf"/>
</dbReference>
<dbReference type="AlphaFoldDB" id="A0A397UQL0"/>
<dbReference type="OrthoDB" id="25503at2759"/>
<proteinExistence type="predicted"/>